<dbReference type="AlphaFoldDB" id="A0A7Y9LT88"/>
<comment type="caution">
    <text evidence="2">The sequence shown here is derived from an EMBL/GenBank/DDBJ whole genome shotgun (WGS) entry which is preliminary data.</text>
</comment>
<evidence type="ECO:0000313" key="3">
    <source>
        <dbReference type="Proteomes" id="UP000521748"/>
    </source>
</evidence>
<sequence length="108" mass="10264">MSIQRKGRKAAIVATSALGIGAATTAVVLGAGLYTGGLQTASEVSTSQSSSSQSSSTSTGSSGTSTQSSGTSTASTGTSTESSGTSTTETQQLSQGQTSTTHGSSSGS</sequence>
<dbReference type="EMBL" id="JACBYQ010000001">
    <property type="protein sequence ID" value="NYE95199.1"/>
    <property type="molecule type" value="Genomic_DNA"/>
</dbReference>
<organism evidence="2 3">
    <name type="scientific">Psychromicrobium silvestre</name>
    <dbReference type="NCBI Taxonomy" id="1645614"/>
    <lineage>
        <taxon>Bacteria</taxon>
        <taxon>Bacillati</taxon>
        <taxon>Actinomycetota</taxon>
        <taxon>Actinomycetes</taxon>
        <taxon>Micrococcales</taxon>
        <taxon>Micrococcaceae</taxon>
        <taxon>Psychromicrobium</taxon>
    </lineage>
</organism>
<gene>
    <name evidence="2" type="ORF">FHU41_001420</name>
</gene>
<evidence type="ECO:0000313" key="2">
    <source>
        <dbReference type="EMBL" id="NYE95199.1"/>
    </source>
</evidence>
<accession>A0A7Y9LT88</accession>
<dbReference type="Proteomes" id="UP000521748">
    <property type="component" value="Unassembled WGS sequence"/>
</dbReference>
<evidence type="ECO:0000256" key="1">
    <source>
        <dbReference type="SAM" id="MobiDB-lite"/>
    </source>
</evidence>
<name>A0A7Y9LT88_9MICC</name>
<keyword evidence="3" id="KW-1185">Reference proteome</keyword>
<proteinExistence type="predicted"/>
<protein>
    <submittedName>
        <fullName evidence="2">Activator of HSP90 ATPase</fullName>
    </submittedName>
</protein>
<reference evidence="2 3" key="1">
    <citation type="submission" date="2020-07" db="EMBL/GenBank/DDBJ databases">
        <title>Sequencing the genomes of 1000 actinobacteria strains.</title>
        <authorList>
            <person name="Klenk H.-P."/>
        </authorList>
    </citation>
    <scope>NUCLEOTIDE SEQUENCE [LARGE SCALE GENOMIC DNA]</scope>
    <source>
        <strain evidence="2 3">DSM 102047</strain>
    </source>
</reference>
<dbReference type="RefSeq" id="WP_179388871.1">
    <property type="nucleotide sequence ID" value="NZ_JACBYQ010000001.1"/>
</dbReference>
<feature type="region of interest" description="Disordered" evidence="1">
    <location>
        <begin position="40"/>
        <end position="108"/>
    </location>
</feature>